<dbReference type="RefSeq" id="WP_103976176.1">
    <property type="nucleotide sequence ID" value="NZ_PGLV01000001.1"/>
</dbReference>
<keyword evidence="6" id="KW-1185">Reference proteome</keyword>
<dbReference type="GO" id="GO:0005975">
    <property type="term" value="P:carbohydrate metabolic process"/>
    <property type="evidence" value="ECO:0007669"/>
    <property type="project" value="InterPro"/>
</dbReference>
<dbReference type="GO" id="GO:0016810">
    <property type="term" value="F:hydrolase activity, acting on carbon-nitrogen (but not peptide) bonds"/>
    <property type="evidence" value="ECO:0007669"/>
    <property type="project" value="InterPro"/>
</dbReference>
<feature type="signal peptide" evidence="3">
    <location>
        <begin position="1"/>
        <end position="22"/>
    </location>
</feature>
<dbReference type="SUPFAM" id="SSF88713">
    <property type="entry name" value="Glycoside hydrolase/deacetylase"/>
    <property type="match status" value="1"/>
</dbReference>
<sequence>MKRIVYMLLFMLLLPFVHKVHASNLVIQVNEEATVFDNRSGSLEQVGTLSAGQTFEVTKDYGPNWWQIRWGGNYGYVDKRYTTVVPSKTYQNTVPSIVKVKDYIVATKATPVYDNTGNKLVQFATISEGVRFPIYSKMGSWYGIAVNGRLGFVHSNFVNEEKGQDNTNPSTKPVEKPTPTPPTPPTTPPSKPNGYLEALENAVLYDLRREQPMSIATLLKGQQLEIANVIDEMYVQVRWGNTFLYVEKSKIKFVNTPSFKNSGNDNAVKNQYFIPISGNNEIYDRTANKLQPFAKLDVNRRYPILRKEQNWYVTTIGGREGYIHSSKVALDRGVPVMMYHHFLKENELGRFKNVSTTMTDTQFANEMKYLKDKKYETVSTADLLRFMRNEITLPAYSIVLTFDDGLLSTREYAYPILKNYGFQATQFLITYRNEYSPAEQLFNYNDLQALSKQDMDYMKDVFTYESHTYNLHDMIGNKGKMLLIPYHEVVEDLKRSLTFIPNATAFAYPFGQYNANIIYAVKEAGFTMAFSTKPGYNNPHDDIYQIKRLYSDQQTSLAQFKKMVSPFAQ</sequence>
<accession>A0A2S5CXS0</accession>
<dbReference type="PANTHER" id="PTHR34216">
    <property type="match status" value="1"/>
</dbReference>
<gene>
    <name evidence="5" type="primary">icaB</name>
    <name evidence="5" type="ORF">LYSIN_00373</name>
</gene>
<evidence type="ECO:0000256" key="2">
    <source>
        <dbReference type="SAM" id="MobiDB-lite"/>
    </source>
</evidence>
<dbReference type="InterPro" id="IPR051398">
    <property type="entry name" value="Polysacch_Deacetylase"/>
</dbReference>
<feature type="chain" id="PRO_5015720579" evidence="3">
    <location>
        <begin position="23"/>
        <end position="569"/>
    </location>
</feature>
<feature type="region of interest" description="Disordered" evidence="2">
    <location>
        <begin position="160"/>
        <end position="194"/>
    </location>
</feature>
<reference evidence="5 6" key="1">
    <citation type="submission" date="2017-11" db="EMBL/GenBank/DDBJ databases">
        <title>Genome sequence of Lysinibacillus sphaericus, a lignin-degrading bacteria isolated from municipal solid waste soil.</title>
        <authorList>
            <person name="Persinoti G.F."/>
            <person name="Paixao D.A."/>
            <person name="Bugg T.D."/>
            <person name="Squina F.M."/>
        </authorList>
    </citation>
    <scope>NUCLEOTIDE SEQUENCE [LARGE SCALE GENOMIC DNA]</scope>
    <source>
        <strain evidence="5 6">A1</strain>
    </source>
</reference>
<dbReference type="PROSITE" id="PS51677">
    <property type="entry name" value="NODB"/>
    <property type="match status" value="1"/>
</dbReference>
<keyword evidence="1 3" id="KW-0732">Signal</keyword>
<name>A0A2S5CXS0_LYSSH</name>
<dbReference type="InterPro" id="IPR002509">
    <property type="entry name" value="NODB_dom"/>
</dbReference>
<feature type="domain" description="NodB homology" evidence="4">
    <location>
        <begin position="396"/>
        <end position="569"/>
    </location>
</feature>
<evidence type="ECO:0000256" key="1">
    <source>
        <dbReference type="ARBA" id="ARBA00022729"/>
    </source>
</evidence>
<dbReference type="InterPro" id="IPR036028">
    <property type="entry name" value="SH3-like_dom_sf"/>
</dbReference>
<dbReference type="Gene3D" id="3.20.20.370">
    <property type="entry name" value="Glycoside hydrolase/deacetylase"/>
    <property type="match status" value="1"/>
</dbReference>
<proteinExistence type="predicted"/>
<dbReference type="CDD" id="cd10966">
    <property type="entry name" value="CE4_yadE_5s"/>
    <property type="match status" value="1"/>
</dbReference>
<dbReference type="InterPro" id="IPR011330">
    <property type="entry name" value="Glyco_hydro/deAcase_b/a-brl"/>
</dbReference>
<comment type="caution">
    <text evidence="5">The sequence shown here is derived from an EMBL/GenBank/DDBJ whole genome shotgun (WGS) entry which is preliminary data.</text>
</comment>
<keyword evidence="5" id="KW-0378">Hydrolase</keyword>
<dbReference type="AlphaFoldDB" id="A0A2S5CXS0"/>
<dbReference type="Proteomes" id="UP000237319">
    <property type="component" value="Unassembled WGS sequence"/>
</dbReference>
<organism evidence="5 6">
    <name type="scientific">Lysinibacillus sphaericus</name>
    <name type="common">Bacillus sphaericus</name>
    <dbReference type="NCBI Taxonomy" id="1421"/>
    <lineage>
        <taxon>Bacteria</taxon>
        <taxon>Bacillati</taxon>
        <taxon>Bacillota</taxon>
        <taxon>Bacilli</taxon>
        <taxon>Bacillales</taxon>
        <taxon>Bacillaceae</taxon>
        <taxon>Lysinibacillus</taxon>
    </lineage>
</organism>
<evidence type="ECO:0000259" key="4">
    <source>
        <dbReference type="PROSITE" id="PS51677"/>
    </source>
</evidence>
<dbReference type="EC" id="3.5.1.-" evidence="5"/>
<evidence type="ECO:0000313" key="5">
    <source>
        <dbReference type="EMBL" id="POZ55590.1"/>
    </source>
</evidence>
<feature type="compositionally biased region" description="Pro residues" evidence="2">
    <location>
        <begin position="176"/>
        <end position="191"/>
    </location>
</feature>
<dbReference type="PANTHER" id="PTHR34216:SF13">
    <property type="entry name" value="XYLANASE_CHITIN DEACETYLASE"/>
    <property type="match status" value="1"/>
</dbReference>
<dbReference type="Pfam" id="PF01522">
    <property type="entry name" value="Polysacc_deac_1"/>
    <property type="match status" value="1"/>
</dbReference>
<evidence type="ECO:0000313" key="6">
    <source>
        <dbReference type="Proteomes" id="UP000237319"/>
    </source>
</evidence>
<evidence type="ECO:0000256" key="3">
    <source>
        <dbReference type="SAM" id="SignalP"/>
    </source>
</evidence>
<dbReference type="Gene3D" id="2.30.30.40">
    <property type="entry name" value="SH3 Domains"/>
    <property type="match status" value="2"/>
</dbReference>
<dbReference type="SUPFAM" id="SSF50044">
    <property type="entry name" value="SH3-domain"/>
    <property type="match status" value="1"/>
</dbReference>
<dbReference type="EMBL" id="PGLV01000001">
    <property type="protein sequence ID" value="POZ55590.1"/>
    <property type="molecule type" value="Genomic_DNA"/>
</dbReference>
<protein>
    <submittedName>
        <fullName evidence="5">Poly-beta-1,6-N-acetyl-D-glucosamine N-deacetylase</fullName>
        <ecNumber evidence="5">3.5.1.-</ecNumber>
    </submittedName>
</protein>